<evidence type="ECO:0000256" key="8">
    <source>
        <dbReference type="RuleBase" id="RU363032"/>
    </source>
</evidence>
<dbReference type="InterPro" id="IPR035906">
    <property type="entry name" value="MetI-like_sf"/>
</dbReference>
<sequence length="242" mass="26917">MGDFLTAFLDNMPDVRSGLWTTLQATLYGAALAFVLSFLLGLMSGSRLLPVRGVSRVFVEFFRGTSLYVQLFWLYYVLPTINTDYEIEPLLCGVLAFGMNYGAYGSEVVRGALGAVPKAQREAAIALNMTPFQRLRRVVLPQAWPQMIPPFANLLIQLLKCTPLLWLISVQDLMTVMEQLRDRTGETVPAYLTLLVIFFVLAYALTMLMNMLEAAAKARLGQHTSARGLLRSRSGQIAGVDR</sequence>
<evidence type="ECO:0000256" key="7">
    <source>
        <dbReference type="ARBA" id="ARBA00023136"/>
    </source>
</evidence>
<dbReference type="PROSITE" id="PS50928">
    <property type="entry name" value="ABC_TM1"/>
    <property type="match status" value="1"/>
</dbReference>
<evidence type="ECO:0000256" key="5">
    <source>
        <dbReference type="ARBA" id="ARBA00022970"/>
    </source>
</evidence>
<comment type="subcellular location">
    <subcellularLocation>
        <location evidence="1 8">Cell membrane</location>
        <topology evidence="1 8">Multi-pass membrane protein</topology>
    </subcellularLocation>
</comment>
<dbReference type="AlphaFoldDB" id="A0A7K0CKJ1"/>
<dbReference type="GO" id="GO:0022857">
    <property type="term" value="F:transmembrane transporter activity"/>
    <property type="evidence" value="ECO:0007669"/>
    <property type="project" value="InterPro"/>
</dbReference>
<dbReference type="Pfam" id="PF00528">
    <property type="entry name" value="BPD_transp_1"/>
    <property type="match status" value="1"/>
</dbReference>
<keyword evidence="4 8" id="KW-0812">Transmembrane</keyword>
<feature type="transmembrane region" description="Helical" evidence="8">
    <location>
        <begin position="188"/>
        <end position="209"/>
    </location>
</feature>
<evidence type="ECO:0000313" key="10">
    <source>
        <dbReference type="EMBL" id="MQY13931.1"/>
    </source>
</evidence>
<dbReference type="RefSeq" id="WP_153454088.1">
    <property type="nucleotide sequence ID" value="NZ_WEGJ01000016.1"/>
</dbReference>
<evidence type="ECO:0000259" key="9">
    <source>
        <dbReference type="PROSITE" id="PS50928"/>
    </source>
</evidence>
<dbReference type="InterPro" id="IPR043429">
    <property type="entry name" value="ArtM/GltK/GlnP/TcyL/YhdX-like"/>
</dbReference>
<evidence type="ECO:0000256" key="2">
    <source>
        <dbReference type="ARBA" id="ARBA00022448"/>
    </source>
</evidence>
<reference evidence="10 11" key="1">
    <citation type="submission" date="2019-10" db="EMBL/GenBank/DDBJ databases">
        <title>Streptomyces smaragdinus sp. nov. and Streptomyces fabii sp. nov., isolated from the gut of fungus growing-termite Macrotermes natalensis.</title>
        <authorList>
            <person name="Schwitalla J."/>
            <person name="Benndorf R."/>
            <person name="Martin K."/>
            <person name="De Beer W."/>
            <person name="Kaster A.-K."/>
            <person name="Vollmers J."/>
            <person name="Poulsen M."/>
            <person name="Beemelmanns C."/>
        </authorList>
    </citation>
    <scope>NUCLEOTIDE SEQUENCE [LARGE SCALE GENOMIC DNA]</scope>
    <source>
        <strain evidence="10 11">RB5</strain>
    </source>
</reference>
<dbReference type="InterPro" id="IPR014342">
    <property type="entry name" value="Ectoine_EhuC"/>
</dbReference>
<evidence type="ECO:0000313" key="11">
    <source>
        <dbReference type="Proteomes" id="UP000466345"/>
    </source>
</evidence>
<dbReference type="GO" id="GO:0043190">
    <property type="term" value="C:ATP-binding cassette (ABC) transporter complex"/>
    <property type="evidence" value="ECO:0007669"/>
    <property type="project" value="InterPro"/>
</dbReference>
<dbReference type="CDD" id="cd06261">
    <property type="entry name" value="TM_PBP2"/>
    <property type="match status" value="1"/>
</dbReference>
<keyword evidence="2 8" id="KW-0813">Transport</keyword>
<evidence type="ECO:0000256" key="6">
    <source>
        <dbReference type="ARBA" id="ARBA00022989"/>
    </source>
</evidence>
<dbReference type="SUPFAM" id="SSF161098">
    <property type="entry name" value="MetI-like"/>
    <property type="match status" value="1"/>
</dbReference>
<keyword evidence="6 8" id="KW-1133">Transmembrane helix</keyword>
<evidence type="ECO:0000256" key="1">
    <source>
        <dbReference type="ARBA" id="ARBA00004651"/>
    </source>
</evidence>
<dbReference type="PANTHER" id="PTHR30614">
    <property type="entry name" value="MEMBRANE COMPONENT OF AMINO ACID ABC TRANSPORTER"/>
    <property type="match status" value="1"/>
</dbReference>
<dbReference type="NCBIfam" id="TIGR03004">
    <property type="entry name" value="ectoine_ehuC"/>
    <property type="match status" value="1"/>
</dbReference>
<keyword evidence="5" id="KW-0029">Amino-acid transport</keyword>
<comment type="similarity">
    <text evidence="8">Belongs to the binding-protein-dependent transport system permease family.</text>
</comment>
<dbReference type="OrthoDB" id="9814902at2"/>
<dbReference type="Proteomes" id="UP000466345">
    <property type="component" value="Unassembled WGS sequence"/>
</dbReference>
<feature type="domain" description="ABC transmembrane type-1" evidence="9">
    <location>
        <begin position="19"/>
        <end position="209"/>
    </location>
</feature>
<protein>
    <submittedName>
        <fullName evidence="10">L-cystine transport system permease protein YecS</fullName>
    </submittedName>
</protein>
<proteinExistence type="inferred from homology"/>
<dbReference type="InterPro" id="IPR010065">
    <property type="entry name" value="AA_ABC_transptr_permease_3TM"/>
</dbReference>
<evidence type="ECO:0000256" key="4">
    <source>
        <dbReference type="ARBA" id="ARBA00022692"/>
    </source>
</evidence>
<gene>
    <name evidence="10" type="primary">yecS</name>
    <name evidence="10" type="ORF">SRB5_40910</name>
</gene>
<feature type="transmembrane region" description="Helical" evidence="8">
    <location>
        <begin position="20"/>
        <end position="42"/>
    </location>
</feature>
<keyword evidence="3" id="KW-1003">Cell membrane</keyword>
<dbReference type="NCBIfam" id="TIGR01726">
    <property type="entry name" value="HEQRo_perm_3TM"/>
    <property type="match status" value="1"/>
</dbReference>
<dbReference type="GO" id="GO:0006865">
    <property type="term" value="P:amino acid transport"/>
    <property type="evidence" value="ECO:0007669"/>
    <property type="project" value="UniProtKB-KW"/>
</dbReference>
<keyword evidence="7 8" id="KW-0472">Membrane</keyword>
<dbReference type="InterPro" id="IPR000515">
    <property type="entry name" value="MetI-like"/>
</dbReference>
<organism evidence="10 11">
    <name type="scientific">Streptomyces smaragdinus</name>
    <dbReference type="NCBI Taxonomy" id="2585196"/>
    <lineage>
        <taxon>Bacteria</taxon>
        <taxon>Bacillati</taxon>
        <taxon>Actinomycetota</taxon>
        <taxon>Actinomycetes</taxon>
        <taxon>Kitasatosporales</taxon>
        <taxon>Streptomycetaceae</taxon>
        <taxon>Streptomyces</taxon>
    </lineage>
</organism>
<dbReference type="EMBL" id="WEGJ01000016">
    <property type="protein sequence ID" value="MQY13931.1"/>
    <property type="molecule type" value="Genomic_DNA"/>
</dbReference>
<comment type="caution">
    <text evidence="10">The sequence shown here is derived from an EMBL/GenBank/DDBJ whole genome shotgun (WGS) entry which is preliminary data.</text>
</comment>
<accession>A0A7K0CKJ1</accession>
<dbReference type="Gene3D" id="1.10.3720.10">
    <property type="entry name" value="MetI-like"/>
    <property type="match status" value="1"/>
</dbReference>
<dbReference type="PANTHER" id="PTHR30614:SF0">
    <property type="entry name" value="L-CYSTINE TRANSPORT SYSTEM PERMEASE PROTEIN TCYL"/>
    <property type="match status" value="1"/>
</dbReference>
<evidence type="ECO:0000256" key="3">
    <source>
        <dbReference type="ARBA" id="ARBA00022475"/>
    </source>
</evidence>
<keyword evidence="11" id="KW-1185">Reference proteome</keyword>
<name>A0A7K0CKJ1_9ACTN</name>